<evidence type="ECO:0000313" key="1">
    <source>
        <dbReference type="EMBL" id="MPC99471.1"/>
    </source>
</evidence>
<proteinExistence type="predicted"/>
<dbReference type="AlphaFoldDB" id="A0A5B7JND0"/>
<gene>
    <name evidence="1" type="ORF">E2C01_094885</name>
</gene>
<sequence length="47" mass="5244">MCFDIQEEVMTHIKITSTKLYKRSGSNIFMAGFAAVVVKLKSAAKYS</sequence>
<reference evidence="1 2" key="1">
    <citation type="submission" date="2019-05" db="EMBL/GenBank/DDBJ databases">
        <title>Another draft genome of Portunus trituberculatus and its Hox gene families provides insights of decapod evolution.</title>
        <authorList>
            <person name="Jeong J.-H."/>
            <person name="Song I."/>
            <person name="Kim S."/>
            <person name="Choi T."/>
            <person name="Kim D."/>
            <person name="Ryu S."/>
            <person name="Kim W."/>
        </authorList>
    </citation>
    <scope>NUCLEOTIDE SEQUENCE [LARGE SCALE GENOMIC DNA]</scope>
    <source>
        <tissue evidence="1">Muscle</tissue>
    </source>
</reference>
<accession>A0A5B7JND0</accession>
<dbReference type="Proteomes" id="UP000324222">
    <property type="component" value="Unassembled WGS sequence"/>
</dbReference>
<evidence type="ECO:0000313" key="2">
    <source>
        <dbReference type="Proteomes" id="UP000324222"/>
    </source>
</evidence>
<keyword evidence="2" id="KW-1185">Reference proteome</keyword>
<comment type="caution">
    <text evidence="1">The sequence shown here is derived from an EMBL/GenBank/DDBJ whole genome shotgun (WGS) entry which is preliminary data.</text>
</comment>
<dbReference type="EMBL" id="VSRR010118532">
    <property type="protein sequence ID" value="MPC99471.1"/>
    <property type="molecule type" value="Genomic_DNA"/>
</dbReference>
<protein>
    <submittedName>
        <fullName evidence="1">Uncharacterized protein</fullName>
    </submittedName>
</protein>
<organism evidence="1 2">
    <name type="scientific">Portunus trituberculatus</name>
    <name type="common">Swimming crab</name>
    <name type="synonym">Neptunus trituberculatus</name>
    <dbReference type="NCBI Taxonomy" id="210409"/>
    <lineage>
        <taxon>Eukaryota</taxon>
        <taxon>Metazoa</taxon>
        <taxon>Ecdysozoa</taxon>
        <taxon>Arthropoda</taxon>
        <taxon>Crustacea</taxon>
        <taxon>Multicrustacea</taxon>
        <taxon>Malacostraca</taxon>
        <taxon>Eumalacostraca</taxon>
        <taxon>Eucarida</taxon>
        <taxon>Decapoda</taxon>
        <taxon>Pleocyemata</taxon>
        <taxon>Brachyura</taxon>
        <taxon>Eubrachyura</taxon>
        <taxon>Portunoidea</taxon>
        <taxon>Portunidae</taxon>
        <taxon>Portuninae</taxon>
        <taxon>Portunus</taxon>
    </lineage>
</organism>
<name>A0A5B7JND0_PORTR</name>